<name>A0ABR2WEY8_9FUNG</name>
<dbReference type="EMBL" id="JASJQH010002597">
    <property type="protein sequence ID" value="KAK9760067.1"/>
    <property type="molecule type" value="Genomic_DNA"/>
</dbReference>
<evidence type="ECO:0000259" key="1">
    <source>
        <dbReference type="Pfam" id="PF13638"/>
    </source>
</evidence>
<keyword evidence="3" id="KW-1185">Reference proteome</keyword>
<dbReference type="Pfam" id="PF13638">
    <property type="entry name" value="PIN_4"/>
    <property type="match status" value="1"/>
</dbReference>
<dbReference type="Proteomes" id="UP001479436">
    <property type="component" value="Unassembled WGS sequence"/>
</dbReference>
<sequence>QDLETQVIDYLEKLLLNSFGEDAYKQSIRIVTICIATLWDLFSRLKDNPSTSQVVKLAQFQTLSLVLKLQIAYLQSPVFSNIPWSEIGFPGWKLNEFQNAILSTLTIWSSFCVSNFEYLTQLYLNSKSDPDLKYVQTSVEVFIHMLIDLLNNVGKVEYCQVAEYIPEDVMLLGIQPLRKLHKELTIGPLLGMQNQSSTNKIIAQLNRISKLAFKFHESDVFDLVQYNDTEMKYTIVNEGVKIKNNERLMKAMAQQLLMDQVNSLEQDLSRMTIPKSASQKRVDVILRQIILDVGVFLDHLPAVKRWLSTRKCVIIVPLEVIESLDDLKKGTGSLNARAREVIRFLEGKFKVADQFIRPQRPSEQLSDWNEVQKYFIEEDEDDFEGDDEEEEFYGPRSIDHVPLEYRPLLGCYFYHKIVASKISTLIPTILVAEDLEFLSYAQWFDIHSMDVNQFIEWLAQQ</sequence>
<evidence type="ECO:0000313" key="2">
    <source>
        <dbReference type="EMBL" id="KAK9760067.1"/>
    </source>
</evidence>
<evidence type="ECO:0000313" key="3">
    <source>
        <dbReference type="Proteomes" id="UP001479436"/>
    </source>
</evidence>
<comment type="caution">
    <text evidence="2">The sequence shown here is derived from an EMBL/GenBank/DDBJ whole genome shotgun (WGS) entry which is preliminary data.</text>
</comment>
<dbReference type="SUPFAM" id="SSF48452">
    <property type="entry name" value="TPR-like"/>
    <property type="match status" value="1"/>
</dbReference>
<protein>
    <recommendedName>
        <fullName evidence="1">PIN domain-containing protein</fullName>
    </recommendedName>
</protein>
<organism evidence="2 3">
    <name type="scientific">Basidiobolus ranarum</name>
    <dbReference type="NCBI Taxonomy" id="34480"/>
    <lineage>
        <taxon>Eukaryota</taxon>
        <taxon>Fungi</taxon>
        <taxon>Fungi incertae sedis</taxon>
        <taxon>Zoopagomycota</taxon>
        <taxon>Entomophthoromycotina</taxon>
        <taxon>Basidiobolomycetes</taxon>
        <taxon>Basidiobolales</taxon>
        <taxon>Basidiobolaceae</taxon>
        <taxon>Basidiobolus</taxon>
    </lineage>
</organism>
<dbReference type="InterPro" id="IPR011990">
    <property type="entry name" value="TPR-like_helical_dom_sf"/>
</dbReference>
<feature type="non-terminal residue" evidence="2">
    <location>
        <position position="1"/>
    </location>
</feature>
<dbReference type="InterPro" id="IPR002716">
    <property type="entry name" value="PIN_dom"/>
</dbReference>
<gene>
    <name evidence="2" type="ORF">K7432_016289</name>
</gene>
<accession>A0ABR2WEY8</accession>
<reference evidence="2 3" key="1">
    <citation type="submission" date="2023-04" db="EMBL/GenBank/DDBJ databases">
        <title>Genome of Basidiobolus ranarum AG-B5.</title>
        <authorList>
            <person name="Stajich J.E."/>
            <person name="Carter-House D."/>
            <person name="Gryganskyi A."/>
        </authorList>
    </citation>
    <scope>NUCLEOTIDE SEQUENCE [LARGE SCALE GENOMIC DNA]</scope>
    <source>
        <strain evidence="2 3">AG-B5</strain>
    </source>
</reference>
<proteinExistence type="predicted"/>
<dbReference type="Gene3D" id="3.40.50.1010">
    <property type="entry name" value="5'-nuclease"/>
    <property type="match status" value="1"/>
</dbReference>
<feature type="domain" description="PIN" evidence="1">
    <location>
        <begin position="289"/>
        <end position="367"/>
    </location>
</feature>